<protein>
    <submittedName>
        <fullName evidence="2">Uncharacterized protein</fullName>
    </submittedName>
</protein>
<gene>
    <name evidence="2" type="ORF">METZ01_LOCUS16114</name>
</gene>
<sequence length="183" mass="19091">MAPTYRRTGFRRGAPRDPGSVEDVASFESENFLVAADDPADLVEVLGEVAARPGSWLNVEPDVDDSLRADVSGLFAWFSARGAEVPVGTLVAGSTRDPASVGIDHGAGRGAGDRLAAAGIGTPPGWSLRQDHPKRGLVWEWAAGSEASMDAAAVARLLMEATALLCPLPAPGRWRVGVHTPKG</sequence>
<evidence type="ECO:0000313" key="2">
    <source>
        <dbReference type="EMBL" id="SUZ63260.1"/>
    </source>
</evidence>
<feature type="region of interest" description="Disordered" evidence="1">
    <location>
        <begin position="1"/>
        <end position="22"/>
    </location>
</feature>
<evidence type="ECO:0000256" key="1">
    <source>
        <dbReference type="SAM" id="MobiDB-lite"/>
    </source>
</evidence>
<dbReference type="EMBL" id="UINC01000912">
    <property type="protein sequence ID" value="SUZ63260.1"/>
    <property type="molecule type" value="Genomic_DNA"/>
</dbReference>
<reference evidence="2" key="1">
    <citation type="submission" date="2018-05" db="EMBL/GenBank/DDBJ databases">
        <authorList>
            <person name="Lanie J.A."/>
            <person name="Ng W.-L."/>
            <person name="Kazmierczak K.M."/>
            <person name="Andrzejewski T.M."/>
            <person name="Davidsen T.M."/>
            <person name="Wayne K.J."/>
            <person name="Tettelin H."/>
            <person name="Glass J.I."/>
            <person name="Rusch D."/>
            <person name="Podicherti R."/>
            <person name="Tsui H.-C.T."/>
            <person name="Winkler M.E."/>
        </authorList>
    </citation>
    <scope>NUCLEOTIDE SEQUENCE</scope>
</reference>
<accession>A0A381P8M4</accession>
<name>A0A381P8M4_9ZZZZ</name>
<proteinExistence type="predicted"/>
<dbReference type="AlphaFoldDB" id="A0A381P8M4"/>
<organism evidence="2">
    <name type="scientific">marine metagenome</name>
    <dbReference type="NCBI Taxonomy" id="408172"/>
    <lineage>
        <taxon>unclassified sequences</taxon>
        <taxon>metagenomes</taxon>
        <taxon>ecological metagenomes</taxon>
    </lineage>
</organism>